<sequence>MEHETLAMEAADVFYGAAQALHGVSLSVARGEVVALAGRNGAGKSTTLKAMSGLLPLSAGVLRLDGKALSTPTPEDMNRGGIAYVPEDRQIFPTLTVEENLAIAKVVRRGGSTWGVDDAFALFPRLAERRRALGQALSGGEKQMLAIGRAMICAPRFLLLDEPMEGLAPNIVSGLVESIRSIVATGVGVILVEQNFRVPAELASRFVILDSGRVGWAGDKAALETDTARVSSLLSGTAAT</sequence>
<dbReference type="EMBL" id="JAUSUL010000003">
    <property type="protein sequence ID" value="MDQ0316890.1"/>
    <property type="molecule type" value="Genomic_DNA"/>
</dbReference>
<keyword evidence="8" id="KW-1185">Reference proteome</keyword>
<dbReference type="InterPro" id="IPR003439">
    <property type="entry name" value="ABC_transporter-like_ATP-bd"/>
</dbReference>
<evidence type="ECO:0000256" key="5">
    <source>
        <dbReference type="ARBA" id="ARBA00022970"/>
    </source>
</evidence>
<reference evidence="7" key="1">
    <citation type="submission" date="2023-07" db="EMBL/GenBank/DDBJ databases">
        <title>Genomic Encyclopedia of Type Strains, Phase IV (KMG-IV): sequencing the most valuable type-strain genomes for metagenomic binning, comparative biology and taxonomic classification.</title>
        <authorList>
            <person name="Goeker M."/>
        </authorList>
    </citation>
    <scope>NUCLEOTIDE SEQUENCE</scope>
    <source>
        <strain evidence="7">DSM 21202</strain>
    </source>
</reference>
<dbReference type="SUPFAM" id="SSF52540">
    <property type="entry name" value="P-loop containing nucleoside triphosphate hydrolases"/>
    <property type="match status" value="1"/>
</dbReference>
<dbReference type="Proteomes" id="UP001229244">
    <property type="component" value="Unassembled WGS sequence"/>
</dbReference>
<evidence type="ECO:0000313" key="8">
    <source>
        <dbReference type="Proteomes" id="UP001229244"/>
    </source>
</evidence>
<evidence type="ECO:0000256" key="4">
    <source>
        <dbReference type="ARBA" id="ARBA00022840"/>
    </source>
</evidence>
<feature type="domain" description="ABC transporter" evidence="6">
    <location>
        <begin position="1"/>
        <end position="236"/>
    </location>
</feature>
<dbReference type="Pfam" id="PF00005">
    <property type="entry name" value="ABC_tran"/>
    <property type="match status" value="1"/>
</dbReference>
<keyword evidence="4 7" id="KW-0067">ATP-binding</keyword>
<dbReference type="InterPro" id="IPR017871">
    <property type="entry name" value="ABC_transporter-like_CS"/>
</dbReference>
<dbReference type="InterPro" id="IPR052156">
    <property type="entry name" value="BCAA_Transport_ATP-bd_LivF"/>
</dbReference>
<comment type="similarity">
    <text evidence="1">Belongs to the ABC transporter superfamily.</text>
</comment>
<comment type="caution">
    <text evidence="7">The sequence shown here is derived from an EMBL/GenBank/DDBJ whole genome shotgun (WGS) entry which is preliminary data.</text>
</comment>
<dbReference type="InterPro" id="IPR027417">
    <property type="entry name" value="P-loop_NTPase"/>
</dbReference>
<dbReference type="InterPro" id="IPR003593">
    <property type="entry name" value="AAA+_ATPase"/>
</dbReference>
<accession>A0AAE4AU32</accession>
<dbReference type="PROSITE" id="PS00211">
    <property type="entry name" value="ABC_TRANSPORTER_1"/>
    <property type="match status" value="1"/>
</dbReference>
<dbReference type="GO" id="GO:0015658">
    <property type="term" value="F:branched-chain amino acid transmembrane transporter activity"/>
    <property type="evidence" value="ECO:0007669"/>
    <property type="project" value="TreeGrafter"/>
</dbReference>
<protein>
    <submittedName>
        <fullName evidence="7">Branched-chain amino acid transport system ATP-binding protein</fullName>
    </submittedName>
</protein>
<gene>
    <name evidence="7" type="ORF">J2S73_003366</name>
</gene>
<evidence type="ECO:0000256" key="2">
    <source>
        <dbReference type="ARBA" id="ARBA00022448"/>
    </source>
</evidence>
<dbReference type="PANTHER" id="PTHR43820">
    <property type="entry name" value="HIGH-AFFINITY BRANCHED-CHAIN AMINO ACID TRANSPORT ATP-BINDING PROTEIN LIVF"/>
    <property type="match status" value="1"/>
</dbReference>
<keyword evidence="2" id="KW-0813">Transport</keyword>
<organism evidence="7 8">
    <name type="scientific">Amorphus orientalis</name>
    <dbReference type="NCBI Taxonomy" id="649198"/>
    <lineage>
        <taxon>Bacteria</taxon>
        <taxon>Pseudomonadati</taxon>
        <taxon>Pseudomonadota</taxon>
        <taxon>Alphaproteobacteria</taxon>
        <taxon>Hyphomicrobiales</taxon>
        <taxon>Amorphaceae</taxon>
        <taxon>Amorphus</taxon>
    </lineage>
</organism>
<evidence type="ECO:0000259" key="6">
    <source>
        <dbReference type="PROSITE" id="PS50893"/>
    </source>
</evidence>
<dbReference type="AlphaFoldDB" id="A0AAE4AU32"/>
<keyword evidence="3" id="KW-0547">Nucleotide-binding</keyword>
<dbReference type="Gene3D" id="3.40.50.300">
    <property type="entry name" value="P-loop containing nucleotide triphosphate hydrolases"/>
    <property type="match status" value="1"/>
</dbReference>
<dbReference type="GO" id="GO:0016887">
    <property type="term" value="F:ATP hydrolysis activity"/>
    <property type="evidence" value="ECO:0007669"/>
    <property type="project" value="InterPro"/>
</dbReference>
<keyword evidence="5" id="KW-0029">Amino-acid transport</keyword>
<dbReference type="GO" id="GO:0015807">
    <property type="term" value="P:L-amino acid transport"/>
    <property type="evidence" value="ECO:0007669"/>
    <property type="project" value="TreeGrafter"/>
</dbReference>
<dbReference type="GO" id="GO:0005524">
    <property type="term" value="F:ATP binding"/>
    <property type="evidence" value="ECO:0007669"/>
    <property type="project" value="UniProtKB-KW"/>
</dbReference>
<proteinExistence type="inferred from homology"/>
<name>A0AAE4AU32_9HYPH</name>
<dbReference type="PANTHER" id="PTHR43820:SF2">
    <property type="entry name" value="ABC TRANSPORTER ATP-BINDING PROTEIN"/>
    <property type="match status" value="1"/>
</dbReference>
<evidence type="ECO:0000256" key="3">
    <source>
        <dbReference type="ARBA" id="ARBA00022741"/>
    </source>
</evidence>
<dbReference type="SMART" id="SM00382">
    <property type="entry name" value="AAA"/>
    <property type="match status" value="1"/>
</dbReference>
<evidence type="ECO:0000313" key="7">
    <source>
        <dbReference type="EMBL" id="MDQ0316890.1"/>
    </source>
</evidence>
<dbReference type="CDD" id="cd03224">
    <property type="entry name" value="ABC_TM1139_LivF_branched"/>
    <property type="match status" value="1"/>
</dbReference>
<dbReference type="RefSeq" id="WP_306886763.1">
    <property type="nucleotide sequence ID" value="NZ_JAUSUL010000003.1"/>
</dbReference>
<dbReference type="PROSITE" id="PS50893">
    <property type="entry name" value="ABC_TRANSPORTER_2"/>
    <property type="match status" value="1"/>
</dbReference>
<evidence type="ECO:0000256" key="1">
    <source>
        <dbReference type="ARBA" id="ARBA00005417"/>
    </source>
</evidence>